<dbReference type="GO" id="GO:0016020">
    <property type="term" value="C:membrane"/>
    <property type="evidence" value="ECO:0007669"/>
    <property type="project" value="TreeGrafter"/>
</dbReference>
<sequence length="279" mass="30775">MNKLILARFAAVFTAGVLTACGMTGRKENGGDDIGASSAAAEPVMITAKGVKSDYSALSGECHGYGQGVQVDEKNRTLGALDFNHTYGKYSAKAINEDDKKITLTFDQGYENGYTAQILDTLKEKNVKAVFFLVQDYAERNPELVRRMIDEGHTVANHSVHHYSMPSLNEETCRTEITDFHEYMKENFGVEMTLFRPPMGEFSEKSLAVTADCGYETVLWSFAYADWNADDQPEPSAALDKLRKAAHEGAIYLLHSVSSTNAQILGDLIDGLREDGFEL</sequence>
<dbReference type="eggNOG" id="COG0726">
    <property type="taxonomic scope" value="Bacteria"/>
</dbReference>
<dbReference type="InterPro" id="IPR002509">
    <property type="entry name" value="NODB_dom"/>
</dbReference>
<reference evidence="3 4" key="1">
    <citation type="submission" date="2011-02" db="EMBL/GenBank/DDBJ databases">
        <authorList>
            <person name="Nelson K.E."/>
            <person name="Sutton G."/>
            <person name="Torralba M."/>
            <person name="Durkin S."/>
            <person name="Harkins D."/>
            <person name="Montgomery R."/>
            <person name="Ziemer C."/>
            <person name="Klaassens E."/>
            <person name="Ocuiv P."/>
            <person name="Morrison M."/>
        </authorList>
    </citation>
    <scope>NUCLEOTIDE SEQUENCE [LARGE SCALE GENOMIC DNA]</scope>
    <source>
        <strain evidence="3 4">8</strain>
    </source>
</reference>
<dbReference type="GO" id="GO:0005975">
    <property type="term" value="P:carbohydrate metabolic process"/>
    <property type="evidence" value="ECO:0007669"/>
    <property type="project" value="InterPro"/>
</dbReference>
<dbReference type="AlphaFoldDB" id="E9SHS1"/>
<evidence type="ECO:0000259" key="2">
    <source>
        <dbReference type="PROSITE" id="PS51677"/>
    </source>
</evidence>
<dbReference type="GO" id="GO:0016810">
    <property type="term" value="F:hydrolase activity, acting on carbon-nitrogen (but not peptide) bonds"/>
    <property type="evidence" value="ECO:0007669"/>
    <property type="project" value="InterPro"/>
</dbReference>
<dbReference type="PANTHER" id="PTHR10587">
    <property type="entry name" value="GLYCOSYL TRANSFERASE-RELATED"/>
    <property type="match status" value="1"/>
</dbReference>
<dbReference type="EMBL" id="ADKM02000134">
    <property type="protein sequence ID" value="EGC01150.1"/>
    <property type="molecule type" value="Genomic_DNA"/>
</dbReference>
<dbReference type="InterPro" id="IPR011330">
    <property type="entry name" value="Glyco_hydro/deAcase_b/a-brl"/>
</dbReference>
<feature type="signal peptide" evidence="1">
    <location>
        <begin position="1"/>
        <end position="20"/>
    </location>
</feature>
<dbReference type="RefSeq" id="WP_002853272.1">
    <property type="nucleotide sequence ID" value="NZ_ADKM02000134.1"/>
</dbReference>
<dbReference type="InterPro" id="IPR050248">
    <property type="entry name" value="Polysacc_deacetylase_ArnD"/>
</dbReference>
<protein>
    <submittedName>
        <fullName evidence="3">Putative delta-lactam-biosynthetic de-N-acetylase</fullName>
    </submittedName>
</protein>
<dbReference type="OrthoDB" id="9812065at2"/>
<keyword evidence="4" id="KW-1185">Reference proteome</keyword>
<comment type="caution">
    <text evidence="3">The sequence shown here is derived from an EMBL/GenBank/DDBJ whole genome shotgun (WGS) entry which is preliminary data.</text>
</comment>
<proteinExistence type="predicted"/>
<evidence type="ECO:0000313" key="4">
    <source>
        <dbReference type="Proteomes" id="UP000004259"/>
    </source>
</evidence>
<dbReference type="STRING" id="246199.CUS_7021"/>
<dbReference type="Proteomes" id="UP000004259">
    <property type="component" value="Unassembled WGS sequence"/>
</dbReference>
<feature type="domain" description="NodB homology" evidence="2">
    <location>
        <begin position="100"/>
        <end position="279"/>
    </location>
</feature>
<accession>E9SHS1</accession>
<feature type="chain" id="PRO_5039441485" evidence="1">
    <location>
        <begin position="21"/>
        <end position="279"/>
    </location>
</feature>
<keyword evidence="1" id="KW-0732">Signal</keyword>
<evidence type="ECO:0000256" key="1">
    <source>
        <dbReference type="SAM" id="SignalP"/>
    </source>
</evidence>
<organism evidence="3 4">
    <name type="scientific">Ruminococcus albus 8</name>
    <dbReference type="NCBI Taxonomy" id="246199"/>
    <lineage>
        <taxon>Bacteria</taxon>
        <taxon>Bacillati</taxon>
        <taxon>Bacillota</taxon>
        <taxon>Clostridia</taxon>
        <taxon>Eubacteriales</taxon>
        <taxon>Oscillospiraceae</taxon>
        <taxon>Ruminococcus</taxon>
    </lineage>
</organism>
<dbReference type="PROSITE" id="PS51677">
    <property type="entry name" value="NODB"/>
    <property type="match status" value="1"/>
</dbReference>
<dbReference type="SUPFAM" id="SSF88713">
    <property type="entry name" value="Glycoside hydrolase/deacetylase"/>
    <property type="match status" value="1"/>
</dbReference>
<dbReference type="Gene3D" id="3.20.20.370">
    <property type="entry name" value="Glycoside hydrolase/deacetylase"/>
    <property type="match status" value="1"/>
</dbReference>
<name>E9SHS1_RUMAL</name>
<dbReference type="Pfam" id="PF01522">
    <property type="entry name" value="Polysacc_deac_1"/>
    <property type="match status" value="1"/>
</dbReference>
<dbReference type="PROSITE" id="PS51257">
    <property type="entry name" value="PROKAR_LIPOPROTEIN"/>
    <property type="match status" value="1"/>
</dbReference>
<dbReference type="PANTHER" id="PTHR10587:SF78">
    <property type="entry name" value="PEPTIDOGLYCAN-N-ACETYLMURAMIC ACID DEACETYLASE PDAA"/>
    <property type="match status" value="1"/>
</dbReference>
<gene>
    <name evidence="3" type="ORF">CUS_7021</name>
</gene>
<evidence type="ECO:0000313" key="3">
    <source>
        <dbReference type="EMBL" id="EGC01150.1"/>
    </source>
</evidence>